<proteinExistence type="predicted"/>
<sequence>MEDRFLFELLKWEAAKELGLLEKVREVGWPNLSAQETGKIGVLVKRKIKEKMKKNNKM</sequence>
<dbReference type="RefSeq" id="WP_011025937.1">
    <property type="nucleotide sequence ID" value="NZ_ABXP02000087.1"/>
</dbReference>
<reference evidence="2" key="3">
    <citation type="submission" date="2015-02" db="EMBL/GenBank/DDBJ databases">
        <title>Genome analysis of three genomes within the thermophilic hydrogenogenic bacterial species Caldanaerobacter subterraneus.</title>
        <authorList>
            <person name="Sant'Anna F.H."/>
            <person name="Lebedinsky A."/>
            <person name="Sokolova T."/>
            <person name="Robb F.T."/>
            <person name="Gonzalez J.M."/>
        </authorList>
    </citation>
    <scope>NUCLEOTIDE SEQUENCE [LARGE SCALE GENOMIC DNA]</scope>
    <source>
        <strain evidence="2">DSM 12653</strain>
    </source>
</reference>
<dbReference type="GO" id="GO:0006265">
    <property type="term" value="P:DNA topological change"/>
    <property type="evidence" value="ECO:0007669"/>
    <property type="project" value="InterPro"/>
</dbReference>
<reference evidence="1 2" key="1">
    <citation type="submission" date="2008-07" db="EMBL/GenBank/DDBJ databases">
        <authorList>
            <person name="Gonzalez J."/>
            <person name="Sokolova T."/>
            <person name="Ferriera S."/>
            <person name="Johnson J."/>
            <person name="Kravitz S."/>
            <person name="Beeson K."/>
            <person name="Sutton G."/>
            <person name="Rogers Y.-H."/>
            <person name="Friedman R."/>
            <person name="Frazier M."/>
            <person name="Venter J.C."/>
        </authorList>
    </citation>
    <scope>NUCLEOTIDE SEQUENCE [LARGE SCALE GENOMIC DNA]</scope>
    <source>
        <strain evidence="1 2">DSM 12653</strain>
    </source>
</reference>
<gene>
    <name evidence="1" type="ORF">CDSM653_01617</name>
</gene>
<dbReference type="AlphaFoldDB" id="A0A0F5PND1"/>
<evidence type="ECO:0008006" key="3">
    <source>
        <dbReference type="Google" id="ProtNLM"/>
    </source>
</evidence>
<dbReference type="EMBL" id="ABXP02000087">
    <property type="protein sequence ID" value="KKC29369.1"/>
    <property type="molecule type" value="Genomic_DNA"/>
</dbReference>
<evidence type="ECO:0000313" key="2">
    <source>
        <dbReference type="Proteomes" id="UP000010146"/>
    </source>
</evidence>
<comment type="caution">
    <text evidence="1">The sequence shown here is derived from an EMBL/GenBank/DDBJ whole genome shotgun (WGS) entry which is preliminary data.</text>
</comment>
<name>A0A0F5PND1_9THEO</name>
<organism evidence="1 2">
    <name type="scientific">Caldanaerobacter subterraneus subsp. pacificus DSM 12653</name>
    <dbReference type="NCBI Taxonomy" id="391606"/>
    <lineage>
        <taxon>Bacteria</taxon>
        <taxon>Bacillati</taxon>
        <taxon>Bacillota</taxon>
        <taxon>Clostridia</taxon>
        <taxon>Thermoanaerobacterales</taxon>
        <taxon>Thermoanaerobacteraceae</taxon>
        <taxon>Caldanaerobacter</taxon>
    </lineage>
</organism>
<dbReference type="Proteomes" id="UP000010146">
    <property type="component" value="Unassembled WGS sequence"/>
</dbReference>
<evidence type="ECO:0000313" key="1">
    <source>
        <dbReference type="EMBL" id="KKC29369.1"/>
    </source>
</evidence>
<protein>
    <recommendedName>
        <fullName evidence="3">Small, acid-soluble spore protein, alpha/beta type</fullName>
    </recommendedName>
</protein>
<dbReference type="GO" id="GO:0003690">
    <property type="term" value="F:double-stranded DNA binding"/>
    <property type="evidence" value="ECO:0007669"/>
    <property type="project" value="InterPro"/>
</dbReference>
<reference evidence="1 2" key="2">
    <citation type="journal article" date="2015" name="BMC Genomics">
        <title>Analysis of three genomes within the thermophilic bacterial species Caldanaerobacter subterraneus with a focus on carbon monoxide dehydrogenase evolution and hydrolase diversity.</title>
        <authorList>
            <person name="Sant'Anna F.H."/>
            <person name="Lebedinsky A.V."/>
            <person name="Sokolova T.G."/>
            <person name="Robb F.T."/>
            <person name="Gonzalez J.M."/>
        </authorList>
    </citation>
    <scope>NUCLEOTIDE SEQUENCE [LARGE SCALE GENOMIC DNA]</scope>
    <source>
        <strain evidence="1 2">DSM 12653</strain>
    </source>
</reference>
<accession>A0A0F5PND1</accession>